<evidence type="ECO:0000256" key="1">
    <source>
        <dbReference type="ARBA" id="ARBA00022729"/>
    </source>
</evidence>
<dbReference type="AlphaFoldDB" id="A0A2U1QNB0"/>
<dbReference type="InterPro" id="IPR038357">
    <property type="entry name" value="KEN_sf"/>
</dbReference>
<dbReference type="InterPro" id="IPR000719">
    <property type="entry name" value="Prot_kinase_dom"/>
</dbReference>
<proteinExistence type="predicted"/>
<evidence type="ECO:0000313" key="6">
    <source>
        <dbReference type="EMBL" id="PWA99490.1"/>
    </source>
</evidence>
<feature type="domain" description="Protein kinase" evidence="4">
    <location>
        <begin position="76"/>
        <end position="340"/>
    </location>
</feature>
<dbReference type="InterPro" id="IPR011009">
    <property type="entry name" value="Kinase-like_dom_sf"/>
</dbReference>
<dbReference type="GO" id="GO:0006397">
    <property type="term" value="P:mRNA processing"/>
    <property type="evidence" value="ECO:0007669"/>
    <property type="project" value="InterPro"/>
</dbReference>
<dbReference type="GO" id="GO:1990604">
    <property type="term" value="C:IRE1-TRAF2-ASK1 complex"/>
    <property type="evidence" value="ECO:0007669"/>
    <property type="project" value="TreeGrafter"/>
</dbReference>
<evidence type="ECO:0000256" key="2">
    <source>
        <dbReference type="ARBA" id="ARBA00022741"/>
    </source>
</evidence>
<dbReference type="GO" id="GO:0004521">
    <property type="term" value="F:RNA endonuclease activity"/>
    <property type="evidence" value="ECO:0007669"/>
    <property type="project" value="InterPro"/>
</dbReference>
<keyword evidence="2" id="KW-0547">Nucleotide-binding</keyword>
<dbReference type="Pfam" id="PF06479">
    <property type="entry name" value="Ribonuc_2-5A"/>
    <property type="match status" value="1"/>
</dbReference>
<dbReference type="Proteomes" id="UP000245207">
    <property type="component" value="Unassembled WGS sequence"/>
</dbReference>
<dbReference type="PROSITE" id="PS50011">
    <property type="entry name" value="PROTEIN_KINASE_DOM"/>
    <property type="match status" value="1"/>
</dbReference>
<dbReference type="PANTHER" id="PTHR13954:SF6">
    <property type="entry name" value="NON-SPECIFIC SERINE_THREONINE PROTEIN KINASE"/>
    <property type="match status" value="1"/>
</dbReference>
<name>A0A2U1QNB0_ARTAN</name>
<reference evidence="6 7" key="1">
    <citation type="journal article" date="2018" name="Mol. Plant">
        <title>The genome of Artemisia annua provides insight into the evolution of Asteraceae family and artemisinin biosynthesis.</title>
        <authorList>
            <person name="Shen Q."/>
            <person name="Zhang L."/>
            <person name="Liao Z."/>
            <person name="Wang S."/>
            <person name="Yan T."/>
            <person name="Shi P."/>
            <person name="Liu M."/>
            <person name="Fu X."/>
            <person name="Pan Q."/>
            <person name="Wang Y."/>
            <person name="Lv Z."/>
            <person name="Lu X."/>
            <person name="Zhang F."/>
            <person name="Jiang W."/>
            <person name="Ma Y."/>
            <person name="Chen M."/>
            <person name="Hao X."/>
            <person name="Li L."/>
            <person name="Tang Y."/>
            <person name="Lv G."/>
            <person name="Zhou Y."/>
            <person name="Sun X."/>
            <person name="Brodelius P.E."/>
            <person name="Rose J.K.C."/>
            <person name="Tang K."/>
        </authorList>
    </citation>
    <scope>NUCLEOTIDE SEQUENCE [LARGE SCALE GENOMIC DNA]</scope>
    <source>
        <strain evidence="7">cv. Huhao1</strain>
        <tissue evidence="6">Leaf</tissue>
    </source>
</reference>
<dbReference type="STRING" id="35608.A0A2U1QNB0"/>
<evidence type="ECO:0000259" key="4">
    <source>
        <dbReference type="PROSITE" id="PS50011"/>
    </source>
</evidence>
<dbReference type="GO" id="GO:0004674">
    <property type="term" value="F:protein serine/threonine kinase activity"/>
    <property type="evidence" value="ECO:0007669"/>
    <property type="project" value="InterPro"/>
</dbReference>
<dbReference type="PROSITE" id="PS51392">
    <property type="entry name" value="KEN"/>
    <property type="match status" value="1"/>
</dbReference>
<gene>
    <name evidence="6" type="ORF">CTI12_AA002770</name>
</gene>
<feature type="domain" description="KEN" evidence="5">
    <location>
        <begin position="244"/>
        <end position="340"/>
    </location>
</feature>
<evidence type="ECO:0000256" key="3">
    <source>
        <dbReference type="ARBA" id="ARBA00022840"/>
    </source>
</evidence>
<dbReference type="InterPro" id="IPR045133">
    <property type="entry name" value="IRE1/2-like"/>
</dbReference>
<dbReference type="SUPFAM" id="SSF56112">
    <property type="entry name" value="Protein kinase-like (PK-like)"/>
    <property type="match status" value="1"/>
</dbReference>
<dbReference type="Pfam" id="PF07714">
    <property type="entry name" value="PK_Tyr_Ser-Thr"/>
    <property type="match status" value="1"/>
</dbReference>
<keyword evidence="1" id="KW-0732">Signal</keyword>
<dbReference type="GO" id="GO:0036498">
    <property type="term" value="P:IRE1-mediated unfolded protein response"/>
    <property type="evidence" value="ECO:0007669"/>
    <property type="project" value="TreeGrafter"/>
</dbReference>
<sequence length="340" mass="39258">MDFRIFQLRGIVAPPPSGEPCMKDVDRSPCRVYHTFDLPGFLRACKTLNVMTFPNGQTTQDMTSFESLNNNKIGLLRPLQVLGVGPGSTMVYNGTIVSLNVAVKVIQRTGAFSEMYNNLWRVNACDNIVRFYRAELHESSCLLAFEECEQTLHGYVYTQAFLDSLKTTTWSTVFCNYIGIVMGLHHLHGLNLAHGNLNPHNIWLTENYVPRISVMSNSQSLDYKSQGKPGPLTQVYYHPRLWDCTKRLQFFRDVSYTLQATINDPNFKFLTQEFETIKTKAITKDHRGRRRWKACFKKKLVKHTEDNRCGSTKYDGRSVYHLLRFIRNYIYAQRGLNRGR</sequence>
<dbReference type="InterPro" id="IPR010513">
    <property type="entry name" value="KEN_dom"/>
</dbReference>
<keyword evidence="7" id="KW-1185">Reference proteome</keyword>
<dbReference type="GO" id="GO:0051082">
    <property type="term" value="F:unfolded protein binding"/>
    <property type="evidence" value="ECO:0007669"/>
    <property type="project" value="TreeGrafter"/>
</dbReference>
<dbReference type="PANTHER" id="PTHR13954">
    <property type="entry name" value="IRE1-RELATED"/>
    <property type="match status" value="1"/>
</dbReference>
<dbReference type="EMBL" id="PKPP01000017">
    <property type="protein sequence ID" value="PWA99490.1"/>
    <property type="molecule type" value="Genomic_DNA"/>
</dbReference>
<organism evidence="6 7">
    <name type="scientific">Artemisia annua</name>
    <name type="common">Sweet wormwood</name>
    <dbReference type="NCBI Taxonomy" id="35608"/>
    <lineage>
        <taxon>Eukaryota</taxon>
        <taxon>Viridiplantae</taxon>
        <taxon>Streptophyta</taxon>
        <taxon>Embryophyta</taxon>
        <taxon>Tracheophyta</taxon>
        <taxon>Spermatophyta</taxon>
        <taxon>Magnoliopsida</taxon>
        <taxon>eudicotyledons</taxon>
        <taxon>Gunneridae</taxon>
        <taxon>Pentapetalae</taxon>
        <taxon>asterids</taxon>
        <taxon>campanulids</taxon>
        <taxon>Asterales</taxon>
        <taxon>Asteraceae</taxon>
        <taxon>Asteroideae</taxon>
        <taxon>Anthemideae</taxon>
        <taxon>Artemisiinae</taxon>
        <taxon>Artemisia</taxon>
    </lineage>
</organism>
<dbReference type="SMART" id="SM00220">
    <property type="entry name" value="S_TKc"/>
    <property type="match status" value="1"/>
</dbReference>
<evidence type="ECO:0000259" key="5">
    <source>
        <dbReference type="PROSITE" id="PS51392"/>
    </source>
</evidence>
<comment type="caution">
    <text evidence="6">The sequence shown here is derived from an EMBL/GenBank/DDBJ whole genome shotgun (WGS) entry which is preliminary data.</text>
</comment>
<accession>A0A2U1QNB0</accession>
<keyword evidence="3" id="KW-0067">ATP-binding</keyword>
<dbReference type="Gene3D" id="1.20.1440.180">
    <property type="entry name" value="KEN domain"/>
    <property type="match status" value="1"/>
</dbReference>
<dbReference type="Gene3D" id="1.10.510.10">
    <property type="entry name" value="Transferase(Phosphotransferase) domain 1"/>
    <property type="match status" value="1"/>
</dbReference>
<evidence type="ECO:0008006" key="8">
    <source>
        <dbReference type="Google" id="ProtNLM"/>
    </source>
</evidence>
<dbReference type="InterPro" id="IPR001245">
    <property type="entry name" value="Ser-Thr/Tyr_kinase_cat_dom"/>
</dbReference>
<dbReference type="GO" id="GO:0005524">
    <property type="term" value="F:ATP binding"/>
    <property type="evidence" value="ECO:0007669"/>
    <property type="project" value="UniProtKB-KW"/>
</dbReference>
<protein>
    <recommendedName>
        <fullName evidence="8">Protein kinase domain-containing protein</fullName>
    </recommendedName>
</protein>
<evidence type="ECO:0000313" key="7">
    <source>
        <dbReference type="Proteomes" id="UP000245207"/>
    </source>
</evidence>